<evidence type="ECO:0000313" key="1">
    <source>
        <dbReference type="EMBL" id="AEQ22652.1"/>
    </source>
</evidence>
<gene>
    <name evidence="1" type="ordered locus">Acin_1430</name>
</gene>
<sequence length="52" mass="5983">MMRRRAKIAFLIHSLLLQASLFGGYPCLGKAERPEIKTIVKLKTMKQVLNRI</sequence>
<evidence type="ECO:0000313" key="2">
    <source>
        <dbReference type="Proteomes" id="UP000007093"/>
    </source>
</evidence>
<dbReference type="HOGENOM" id="CLU_3075712_0_0_9"/>
<dbReference type="InParanoid" id="G4Q2J6"/>
<organism evidence="1 2">
    <name type="scientific">Acidaminococcus intestini (strain RyC-MR95)</name>
    <dbReference type="NCBI Taxonomy" id="568816"/>
    <lineage>
        <taxon>Bacteria</taxon>
        <taxon>Bacillati</taxon>
        <taxon>Bacillota</taxon>
        <taxon>Negativicutes</taxon>
        <taxon>Acidaminococcales</taxon>
        <taxon>Acidaminococcaceae</taxon>
        <taxon>Acidaminococcus</taxon>
    </lineage>
</organism>
<name>G4Q2J6_ACIIR</name>
<keyword evidence="2" id="KW-1185">Reference proteome</keyword>
<dbReference type="PATRIC" id="fig|568816.4.peg.1387"/>
<dbReference type="EMBL" id="CP003058">
    <property type="protein sequence ID" value="AEQ22652.1"/>
    <property type="molecule type" value="Genomic_DNA"/>
</dbReference>
<dbReference type="AlphaFoldDB" id="G4Q2J6"/>
<accession>G4Q2J6</accession>
<proteinExistence type="predicted"/>
<dbReference type="Proteomes" id="UP000007093">
    <property type="component" value="Chromosome"/>
</dbReference>
<dbReference type="KEGG" id="ain:Acin_1430"/>
<protein>
    <submittedName>
        <fullName evidence="1">Uncharacterized protein</fullName>
    </submittedName>
</protein>
<reference evidence="1 2" key="1">
    <citation type="journal article" date="2011" name="J. Bacteriol.">
        <title>Complete genome sequence of Acidaminococcus intestini RYC-MR95, a Gram-negative bacterium from the phylum Firmicutes.</title>
        <authorList>
            <person name="D'Auria G."/>
            <person name="Galan J.C."/>
            <person name="Rodriguez-Alcayna M."/>
            <person name="Moya A."/>
            <person name="Baquero F."/>
            <person name="Latorre A."/>
        </authorList>
    </citation>
    <scope>NUCLEOTIDE SEQUENCE [LARGE SCALE GENOMIC DNA]</scope>
    <source>
        <strain evidence="1 2">RyC-MR95</strain>
    </source>
</reference>